<reference evidence="1 2" key="1">
    <citation type="submission" date="2015-09" db="EMBL/GenBank/DDBJ databases">
        <title>Trachymyrmex zeteki WGS genome.</title>
        <authorList>
            <person name="Nygaard S."/>
            <person name="Hu H."/>
            <person name="Boomsma J."/>
            <person name="Zhang G."/>
        </authorList>
    </citation>
    <scope>NUCLEOTIDE SEQUENCE [LARGE SCALE GENOMIC DNA]</scope>
    <source>
        <strain evidence="1">Tzet28-1</strain>
        <tissue evidence="1">Whole body</tissue>
    </source>
</reference>
<sequence length="72" mass="8258">MRQKPLFSHRANRTQLFQPPRRAVCMYPEKTVGSVSVGMLDFIPLSRNPGELIGMGRQSSLQLNYIKAYFDI</sequence>
<gene>
    <name evidence="1" type="ORF">ALC60_10825</name>
</gene>
<evidence type="ECO:0000313" key="2">
    <source>
        <dbReference type="Proteomes" id="UP000075809"/>
    </source>
</evidence>
<accession>A0A151WQK8</accession>
<name>A0A151WQK8_9HYME</name>
<dbReference type="Proteomes" id="UP000075809">
    <property type="component" value="Unassembled WGS sequence"/>
</dbReference>
<protein>
    <submittedName>
        <fullName evidence="1">Uncharacterized protein</fullName>
    </submittedName>
</protein>
<evidence type="ECO:0000313" key="1">
    <source>
        <dbReference type="EMBL" id="KYQ50088.1"/>
    </source>
</evidence>
<keyword evidence="2" id="KW-1185">Reference proteome</keyword>
<proteinExistence type="predicted"/>
<organism evidence="1 2">
    <name type="scientific">Mycetomoellerius zeteki</name>
    <dbReference type="NCBI Taxonomy" id="64791"/>
    <lineage>
        <taxon>Eukaryota</taxon>
        <taxon>Metazoa</taxon>
        <taxon>Ecdysozoa</taxon>
        <taxon>Arthropoda</taxon>
        <taxon>Hexapoda</taxon>
        <taxon>Insecta</taxon>
        <taxon>Pterygota</taxon>
        <taxon>Neoptera</taxon>
        <taxon>Endopterygota</taxon>
        <taxon>Hymenoptera</taxon>
        <taxon>Apocrita</taxon>
        <taxon>Aculeata</taxon>
        <taxon>Formicoidea</taxon>
        <taxon>Formicidae</taxon>
        <taxon>Myrmicinae</taxon>
        <taxon>Mycetomoellerius</taxon>
    </lineage>
</organism>
<dbReference type="EMBL" id="KQ982831">
    <property type="protein sequence ID" value="KYQ50088.1"/>
    <property type="molecule type" value="Genomic_DNA"/>
</dbReference>
<dbReference type="AlphaFoldDB" id="A0A151WQK8"/>